<dbReference type="Pfam" id="PF06021">
    <property type="entry name" value="Gly_acyl_tr_N"/>
    <property type="match status" value="1"/>
</dbReference>
<evidence type="ECO:0000313" key="3">
    <source>
        <dbReference type="Ensembl" id="ENSLOCP00000019337.1"/>
    </source>
</evidence>
<dbReference type="Proteomes" id="UP000018468">
    <property type="component" value="Linkage group LG16"/>
</dbReference>
<evidence type="ECO:0000256" key="1">
    <source>
        <dbReference type="RuleBase" id="RU368002"/>
    </source>
</evidence>
<dbReference type="eggNOG" id="ENOG502SDQB">
    <property type="taxonomic scope" value="Eukaryota"/>
</dbReference>
<organism evidence="3 4">
    <name type="scientific">Lepisosteus oculatus</name>
    <name type="common">Spotted gar</name>
    <dbReference type="NCBI Taxonomy" id="7918"/>
    <lineage>
        <taxon>Eukaryota</taxon>
        <taxon>Metazoa</taxon>
        <taxon>Chordata</taxon>
        <taxon>Craniata</taxon>
        <taxon>Vertebrata</taxon>
        <taxon>Euteleostomi</taxon>
        <taxon>Actinopterygii</taxon>
        <taxon>Neopterygii</taxon>
        <taxon>Holostei</taxon>
        <taxon>Semionotiformes</taxon>
        <taxon>Lepisosteidae</taxon>
        <taxon>Lepisosteus</taxon>
    </lineage>
</organism>
<evidence type="ECO:0000313" key="4">
    <source>
        <dbReference type="Proteomes" id="UP000018468"/>
    </source>
</evidence>
<dbReference type="OMA" id="ECDVINW"/>
<dbReference type="SUPFAM" id="SSF55729">
    <property type="entry name" value="Acyl-CoA N-acyltransferases (Nat)"/>
    <property type="match status" value="1"/>
</dbReference>
<dbReference type="GO" id="GO:0016410">
    <property type="term" value="F:N-acyltransferase activity"/>
    <property type="evidence" value="ECO:0000318"/>
    <property type="project" value="GO_Central"/>
</dbReference>
<dbReference type="InterPro" id="IPR000182">
    <property type="entry name" value="GNAT_dom"/>
</dbReference>
<dbReference type="InterPro" id="IPR010313">
    <property type="entry name" value="Glycine_N-acyltransferase"/>
</dbReference>
<reference evidence="3" key="3">
    <citation type="submission" date="2025-09" db="UniProtKB">
        <authorList>
            <consortium name="Ensembl"/>
        </authorList>
    </citation>
    <scope>IDENTIFICATION</scope>
</reference>
<keyword evidence="4" id="KW-1185">Reference proteome</keyword>
<proteinExistence type="inferred from homology"/>
<name>W5NFC8_LEPOC</name>
<reference evidence="4" key="1">
    <citation type="submission" date="2011-12" db="EMBL/GenBank/DDBJ databases">
        <title>The Draft Genome of Lepisosteus oculatus.</title>
        <authorList>
            <consortium name="The Broad Institute Genome Assembly &amp; Analysis Group"/>
            <consortium name="Computational R&amp;D Group"/>
            <consortium name="and Sequencing Platform"/>
            <person name="Di Palma F."/>
            <person name="Alfoldi J."/>
            <person name="Johnson J."/>
            <person name="Berlin A."/>
            <person name="Gnerre S."/>
            <person name="Jaffe D."/>
            <person name="MacCallum I."/>
            <person name="Young S."/>
            <person name="Walker B.J."/>
            <person name="Lander E.S."/>
            <person name="Lindblad-Toh K."/>
        </authorList>
    </citation>
    <scope>NUCLEOTIDE SEQUENCE [LARGE SCALE GENOMIC DNA]</scope>
</reference>
<evidence type="ECO:0000259" key="2">
    <source>
        <dbReference type="PROSITE" id="PS51186"/>
    </source>
</evidence>
<reference evidence="3" key="2">
    <citation type="submission" date="2025-08" db="UniProtKB">
        <authorList>
            <consortium name="Ensembl"/>
        </authorList>
    </citation>
    <scope>IDENTIFICATION</scope>
</reference>
<keyword evidence="1" id="KW-0012">Acyltransferase</keyword>
<feature type="domain" description="N-acetyltransferase" evidence="2">
    <location>
        <begin position="141"/>
        <end position="282"/>
    </location>
</feature>
<dbReference type="GO" id="GO:0047961">
    <property type="term" value="F:glycine N-acyltransferase activity"/>
    <property type="evidence" value="ECO:0007669"/>
    <property type="project" value="InterPro"/>
</dbReference>
<keyword evidence="1" id="KW-0808">Transferase</keyword>
<dbReference type="Pfam" id="PF08445">
    <property type="entry name" value="FR47"/>
    <property type="match status" value="1"/>
</dbReference>
<dbReference type="InterPro" id="IPR016181">
    <property type="entry name" value="Acyl_CoA_acyltransferase"/>
</dbReference>
<dbReference type="PANTHER" id="PTHR15298">
    <property type="entry name" value="L-COA N-ACYLTRANSFERASE-RELATED"/>
    <property type="match status" value="1"/>
</dbReference>
<dbReference type="PANTHER" id="PTHR15298:SF17">
    <property type="entry name" value="GLYCINE N-ACYLTRANSFERASE-LIKE PROTEIN"/>
    <property type="match status" value="1"/>
</dbReference>
<dbReference type="InterPro" id="IPR015938">
    <property type="entry name" value="Glycine_N-acyltransferase_N"/>
</dbReference>
<accession>W5NFC8</accession>
<dbReference type="GO" id="GO:0005739">
    <property type="term" value="C:mitochondrion"/>
    <property type="evidence" value="ECO:0007669"/>
    <property type="project" value="InterPro"/>
</dbReference>
<dbReference type="EMBL" id="AHAT01037499">
    <property type="status" value="NOT_ANNOTATED_CDS"/>
    <property type="molecule type" value="Genomic_DNA"/>
</dbReference>
<dbReference type="PROSITE" id="PS51186">
    <property type="entry name" value="GNAT"/>
    <property type="match status" value="1"/>
</dbReference>
<dbReference type="GeneTree" id="ENSGT00950000183133"/>
<dbReference type="Gene3D" id="3.40.630.30">
    <property type="match status" value="1"/>
</dbReference>
<dbReference type="HOGENOM" id="CLU_060336_0_0_1"/>
<comment type="similarity">
    <text evidence="1">Belongs to the glycine N-acyltransferase family.</text>
</comment>
<protein>
    <recommendedName>
        <fullName evidence="1">Glycine N-acyltransferase-like protein</fullName>
        <ecNumber evidence="1">2.3.1.-</ecNumber>
    </recommendedName>
</protein>
<dbReference type="AlphaFoldDB" id="W5NFC8"/>
<dbReference type="InterPro" id="IPR013653">
    <property type="entry name" value="GCN5-like_dom"/>
</dbReference>
<dbReference type="CDD" id="cd04301">
    <property type="entry name" value="NAT_SF"/>
    <property type="match status" value="1"/>
</dbReference>
<dbReference type="Bgee" id="ENSLOCG00000015708">
    <property type="expression patterns" value="Expressed in pharyngeal gill and 13 other cell types or tissues"/>
</dbReference>
<dbReference type="Ensembl" id="ENSLOCT00000019369.1">
    <property type="protein sequence ID" value="ENSLOCP00000019337.1"/>
    <property type="gene ID" value="ENSLOCG00000015708.1"/>
</dbReference>
<dbReference type="EC" id="2.3.1.-" evidence="1"/>
<dbReference type="InParanoid" id="W5NFC8"/>
<sequence length="282" mass="31912">RSRTMKVLNSEELGTVETALESYFPQSLKVYGYIFAINRNKPHTLDVLVDSWPDFKTVICRPDSKNERSADFLNKVTVFSKEAEGLRSVLAEHSAVDWSACFMVGGLDVNYATVLKEAAAYRGIRIKLLTVEHLMRLQDPSHLPDLKIDSDMAARISSLNESHVGLVNQAWKFGGGEQSFRLINKMISCFPSCCITDDGGSPISWVLLYDYCALGMLYTAPEHRGKGYAKILVSTIARRLHAQGYPVYCFIEEENELSYRLFKGLGFTEAPDYRTSWYELNY</sequence>
<dbReference type="STRING" id="7918.ENSLOCP00000019337"/>